<feature type="region of interest" description="Disordered" evidence="1">
    <location>
        <begin position="44"/>
        <end position="75"/>
    </location>
</feature>
<feature type="compositionally biased region" description="Acidic residues" evidence="1">
    <location>
        <begin position="62"/>
        <end position="75"/>
    </location>
</feature>
<proteinExistence type="predicted"/>
<name>A0A9N8EIU8_9STRA</name>
<gene>
    <name evidence="2" type="ORF">SEMRO_1025_G232750.1</name>
</gene>
<reference evidence="2" key="1">
    <citation type="submission" date="2020-06" db="EMBL/GenBank/DDBJ databases">
        <authorList>
            <consortium name="Plant Systems Biology data submission"/>
        </authorList>
    </citation>
    <scope>NUCLEOTIDE SEQUENCE</scope>
    <source>
        <strain evidence="2">D6</strain>
    </source>
</reference>
<evidence type="ECO:0000313" key="2">
    <source>
        <dbReference type="EMBL" id="CAB9519544.1"/>
    </source>
</evidence>
<evidence type="ECO:0000313" key="3">
    <source>
        <dbReference type="Proteomes" id="UP001153069"/>
    </source>
</evidence>
<evidence type="ECO:0000256" key="1">
    <source>
        <dbReference type="SAM" id="MobiDB-lite"/>
    </source>
</evidence>
<dbReference type="EMBL" id="CAICTM010001023">
    <property type="protein sequence ID" value="CAB9519544.1"/>
    <property type="molecule type" value="Genomic_DNA"/>
</dbReference>
<keyword evidence="3" id="KW-1185">Reference proteome</keyword>
<dbReference type="Proteomes" id="UP001153069">
    <property type="component" value="Unassembled WGS sequence"/>
</dbReference>
<sequence length="359" mass="41049">MLALQRQKSQVIEVINYISDDDWSGSDDEEVETIVEEVVTTIPSTSTRRCPAPHEVGIGQEYGDDDDDDDDDDSLHEDDLVEIVEEVVQMPSYSSHRWQNSITVAPHEVGIGAEPENYNFLQRSLRYCSSKFLTAGGILGVREDDDESEEEEEVVEFVEEVVRPPFSRMRSTRTIAPHEVGIGVQQNDNEDDDDDDLLHNVPNIPTKTKKLYYNTDDDDDDSISITSITSRTTASPTEPLESLGVMASMRMSLVAAKAVKKLRERLVTAQLRQRMKEHRNKYAHAQAQQQARLQQQDFHNSWRQIIGAIETVQLKPVPKTLKRDSSNYVSKDHPYLRELRAVQAEVLPVWRKETYSYWI</sequence>
<protein>
    <submittedName>
        <fullName evidence="2">Uncharacterized protein</fullName>
    </submittedName>
</protein>
<organism evidence="2 3">
    <name type="scientific">Seminavis robusta</name>
    <dbReference type="NCBI Taxonomy" id="568900"/>
    <lineage>
        <taxon>Eukaryota</taxon>
        <taxon>Sar</taxon>
        <taxon>Stramenopiles</taxon>
        <taxon>Ochrophyta</taxon>
        <taxon>Bacillariophyta</taxon>
        <taxon>Bacillariophyceae</taxon>
        <taxon>Bacillariophycidae</taxon>
        <taxon>Naviculales</taxon>
        <taxon>Naviculaceae</taxon>
        <taxon>Seminavis</taxon>
    </lineage>
</organism>
<comment type="caution">
    <text evidence="2">The sequence shown here is derived from an EMBL/GenBank/DDBJ whole genome shotgun (WGS) entry which is preliminary data.</text>
</comment>
<dbReference type="AlphaFoldDB" id="A0A9N8EIU8"/>
<accession>A0A9N8EIU8</accession>